<keyword evidence="3" id="KW-1185">Reference proteome</keyword>
<dbReference type="EMBL" id="CAJVPI010000374">
    <property type="protein sequence ID" value="CAG8526790.1"/>
    <property type="molecule type" value="Genomic_DNA"/>
</dbReference>
<feature type="compositionally biased region" description="Basic and acidic residues" evidence="1">
    <location>
        <begin position="1"/>
        <end position="10"/>
    </location>
</feature>
<dbReference type="AlphaFoldDB" id="A0A9N9ABH5"/>
<feature type="compositionally biased region" description="Basic residues" evidence="1">
    <location>
        <begin position="11"/>
        <end position="21"/>
    </location>
</feature>
<dbReference type="Proteomes" id="UP000789739">
    <property type="component" value="Unassembled WGS sequence"/>
</dbReference>
<feature type="region of interest" description="Disordered" evidence="1">
    <location>
        <begin position="221"/>
        <end position="243"/>
    </location>
</feature>
<sequence>MWTSDEEYHTRVYRIRTPTKQKTKEPGSNSVQPTAQKEEDPNSHKKSMSPPNQSKEQMSTGINREKPSLPIKDLESISMTKQGGSLGPLIKGEERLCLRKIFLGSPSEEKKRLENIKGDEKLRPSGMKRKAEELEDKVPLKKEKTTTIPLKSIKGETNPTPPIITPTPVIKLHHPEMTKSLMELESLGDADLLLNLGGRCKHIEDEVDGIDFGLLSGKEKAEEENPLKENPVEEEAAEKKEMTAEEMATAVEAILEDGVESREFFNLCQ</sequence>
<protein>
    <submittedName>
        <fullName evidence="2">11419_t:CDS:1</fullName>
    </submittedName>
</protein>
<comment type="caution">
    <text evidence="2">The sequence shown here is derived from an EMBL/GenBank/DDBJ whole genome shotgun (WGS) entry which is preliminary data.</text>
</comment>
<proteinExistence type="predicted"/>
<feature type="compositionally biased region" description="Polar residues" evidence="1">
    <location>
        <begin position="26"/>
        <end position="35"/>
    </location>
</feature>
<feature type="region of interest" description="Disordered" evidence="1">
    <location>
        <begin position="1"/>
        <end position="75"/>
    </location>
</feature>
<evidence type="ECO:0000256" key="1">
    <source>
        <dbReference type="SAM" id="MobiDB-lite"/>
    </source>
</evidence>
<organism evidence="2 3">
    <name type="scientific">Paraglomus brasilianum</name>
    <dbReference type="NCBI Taxonomy" id="144538"/>
    <lineage>
        <taxon>Eukaryota</taxon>
        <taxon>Fungi</taxon>
        <taxon>Fungi incertae sedis</taxon>
        <taxon>Mucoromycota</taxon>
        <taxon>Glomeromycotina</taxon>
        <taxon>Glomeromycetes</taxon>
        <taxon>Paraglomerales</taxon>
        <taxon>Paraglomeraceae</taxon>
        <taxon>Paraglomus</taxon>
    </lineage>
</organism>
<reference evidence="2" key="1">
    <citation type="submission" date="2021-06" db="EMBL/GenBank/DDBJ databases">
        <authorList>
            <person name="Kallberg Y."/>
            <person name="Tangrot J."/>
            <person name="Rosling A."/>
        </authorList>
    </citation>
    <scope>NUCLEOTIDE SEQUENCE</scope>
    <source>
        <strain evidence="2">BR232B</strain>
    </source>
</reference>
<feature type="compositionally biased region" description="Basic and acidic residues" evidence="1">
    <location>
        <begin position="63"/>
        <end position="75"/>
    </location>
</feature>
<accession>A0A9N9ABH5</accession>
<evidence type="ECO:0000313" key="3">
    <source>
        <dbReference type="Proteomes" id="UP000789739"/>
    </source>
</evidence>
<evidence type="ECO:0000313" key="2">
    <source>
        <dbReference type="EMBL" id="CAG8526790.1"/>
    </source>
</evidence>
<name>A0A9N9ABH5_9GLOM</name>
<gene>
    <name evidence="2" type="ORF">PBRASI_LOCUS3908</name>
</gene>
<feature type="compositionally biased region" description="Polar residues" evidence="1">
    <location>
        <begin position="49"/>
        <end position="62"/>
    </location>
</feature>